<feature type="region of interest" description="Disordered" evidence="1">
    <location>
        <begin position="121"/>
        <end position="245"/>
    </location>
</feature>
<name>A0A8E2EU60_9PEZI</name>
<feature type="region of interest" description="Disordered" evidence="1">
    <location>
        <begin position="1"/>
        <end position="103"/>
    </location>
</feature>
<reference evidence="2 3" key="1">
    <citation type="journal article" date="2016" name="Nat. Commun.">
        <title>Ectomycorrhizal ecology is imprinted in the genome of the dominant symbiotic fungus Cenococcum geophilum.</title>
        <authorList>
            <consortium name="DOE Joint Genome Institute"/>
            <person name="Peter M."/>
            <person name="Kohler A."/>
            <person name="Ohm R.A."/>
            <person name="Kuo A."/>
            <person name="Krutzmann J."/>
            <person name="Morin E."/>
            <person name="Arend M."/>
            <person name="Barry K.W."/>
            <person name="Binder M."/>
            <person name="Choi C."/>
            <person name="Clum A."/>
            <person name="Copeland A."/>
            <person name="Grisel N."/>
            <person name="Haridas S."/>
            <person name="Kipfer T."/>
            <person name="LaButti K."/>
            <person name="Lindquist E."/>
            <person name="Lipzen A."/>
            <person name="Maire R."/>
            <person name="Meier B."/>
            <person name="Mihaltcheva S."/>
            <person name="Molinier V."/>
            <person name="Murat C."/>
            <person name="Poggeler S."/>
            <person name="Quandt C.A."/>
            <person name="Sperisen C."/>
            <person name="Tritt A."/>
            <person name="Tisserant E."/>
            <person name="Crous P.W."/>
            <person name="Henrissat B."/>
            <person name="Nehls U."/>
            <person name="Egli S."/>
            <person name="Spatafora J.W."/>
            <person name="Grigoriev I.V."/>
            <person name="Martin F.M."/>
        </authorList>
    </citation>
    <scope>NUCLEOTIDE SEQUENCE [LARGE SCALE GENOMIC DNA]</scope>
    <source>
        <strain evidence="2 3">CBS 207.34</strain>
    </source>
</reference>
<gene>
    <name evidence="2" type="ORF">AOQ84DRAFT_367114</name>
</gene>
<proteinExistence type="predicted"/>
<sequence length="278" mass="30493">MRIWKPVSDGAVGAGVKEKETGKRKPWHGDLMEQQKNKRKPKLEDPQSPIATRPSPVNAATKPSPVDAATRSGRAGGSAVKFAPSVQPPAPVPAMKRPPQPTRNLAVFNLANKQGYDPDRGTVFSDFMHPSELGVDTPPTSPVQNEFSQQGVPNDLEPLRESERLQNTREDCSNPGNAFVGSSGRHVPADGQTSPVSPGRQGRQNQPAVRKGWWQFEADEDGRSSSPRSNNRNANGKNGNTSVRVGYEAGKYVTRARDSVFYEPYHDILDDYGRRTER</sequence>
<feature type="compositionally biased region" description="Low complexity" evidence="1">
    <location>
        <begin position="68"/>
        <end position="85"/>
    </location>
</feature>
<evidence type="ECO:0000256" key="1">
    <source>
        <dbReference type="SAM" id="MobiDB-lite"/>
    </source>
</evidence>
<feature type="compositionally biased region" description="Polar residues" evidence="1">
    <location>
        <begin position="142"/>
        <end position="152"/>
    </location>
</feature>
<dbReference type="OrthoDB" id="3800245at2759"/>
<keyword evidence="3" id="KW-1185">Reference proteome</keyword>
<protein>
    <submittedName>
        <fullName evidence="2">Uncharacterized protein</fullName>
    </submittedName>
</protein>
<feature type="compositionally biased region" description="Polar residues" evidence="1">
    <location>
        <begin position="191"/>
        <end position="207"/>
    </location>
</feature>
<dbReference type="Proteomes" id="UP000250140">
    <property type="component" value="Unassembled WGS sequence"/>
</dbReference>
<organism evidence="2 3">
    <name type="scientific">Glonium stellatum</name>
    <dbReference type="NCBI Taxonomy" id="574774"/>
    <lineage>
        <taxon>Eukaryota</taxon>
        <taxon>Fungi</taxon>
        <taxon>Dikarya</taxon>
        <taxon>Ascomycota</taxon>
        <taxon>Pezizomycotina</taxon>
        <taxon>Dothideomycetes</taxon>
        <taxon>Pleosporomycetidae</taxon>
        <taxon>Gloniales</taxon>
        <taxon>Gloniaceae</taxon>
        <taxon>Glonium</taxon>
    </lineage>
</organism>
<feature type="compositionally biased region" description="Pro residues" evidence="1">
    <location>
        <begin position="86"/>
        <end position="101"/>
    </location>
</feature>
<feature type="compositionally biased region" description="Basic and acidic residues" evidence="1">
    <location>
        <begin position="16"/>
        <end position="36"/>
    </location>
</feature>
<feature type="compositionally biased region" description="Low complexity" evidence="1">
    <location>
        <begin position="224"/>
        <end position="240"/>
    </location>
</feature>
<evidence type="ECO:0000313" key="2">
    <source>
        <dbReference type="EMBL" id="OCL04881.1"/>
    </source>
</evidence>
<dbReference type="AlphaFoldDB" id="A0A8E2EU60"/>
<dbReference type="EMBL" id="KV750417">
    <property type="protein sequence ID" value="OCL04881.1"/>
    <property type="molecule type" value="Genomic_DNA"/>
</dbReference>
<accession>A0A8E2EU60</accession>
<evidence type="ECO:0000313" key="3">
    <source>
        <dbReference type="Proteomes" id="UP000250140"/>
    </source>
</evidence>
<feature type="compositionally biased region" description="Basic and acidic residues" evidence="1">
    <location>
        <begin position="157"/>
        <end position="172"/>
    </location>
</feature>